<organism evidence="1 2">
    <name type="scientific">Nesidiocoris tenuis</name>
    <dbReference type="NCBI Taxonomy" id="355587"/>
    <lineage>
        <taxon>Eukaryota</taxon>
        <taxon>Metazoa</taxon>
        <taxon>Ecdysozoa</taxon>
        <taxon>Arthropoda</taxon>
        <taxon>Hexapoda</taxon>
        <taxon>Insecta</taxon>
        <taxon>Pterygota</taxon>
        <taxon>Neoptera</taxon>
        <taxon>Paraneoptera</taxon>
        <taxon>Hemiptera</taxon>
        <taxon>Heteroptera</taxon>
        <taxon>Panheteroptera</taxon>
        <taxon>Cimicomorpha</taxon>
        <taxon>Miridae</taxon>
        <taxon>Dicyphina</taxon>
        <taxon>Nesidiocoris</taxon>
    </lineage>
</organism>
<dbReference type="EMBL" id="CADCXU010029377">
    <property type="protein sequence ID" value="CAB0015698.1"/>
    <property type="molecule type" value="Genomic_DNA"/>
</dbReference>
<protein>
    <submittedName>
        <fullName evidence="1">Uncharacterized protein</fullName>
    </submittedName>
</protein>
<keyword evidence="2" id="KW-1185">Reference proteome</keyword>
<evidence type="ECO:0000313" key="2">
    <source>
        <dbReference type="Proteomes" id="UP000479000"/>
    </source>
</evidence>
<sequence length="79" mass="8771">MISVGHEHLIGRNQFASRYLFERLEIISSAHLLPGHCPMDSCEWMMKLVPAGNGSERSPTWCLVAVGGVPISTVYQPNF</sequence>
<accession>A0A6H5HGZ1</accession>
<gene>
    <name evidence="1" type="ORF">NTEN_LOCUS20038</name>
</gene>
<name>A0A6H5HGZ1_9HEMI</name>
<dbReference type="AlphaFoldDB" id="A0A6H5HGZ1"/>
<dbReference type="Proteomes" id="UP000479000">
    <property type="component" value="Unassembled WGS sequence"/>
</dbReference>
<proteinExistence type="predicted"/>
<evidence type="ECO:0000313" key="1">
    <source>
        <dbReference type="EMBL" id="CAB0015698.1"/>
    </source>
</evidence>
<reference evidence="1 2" key="1">
    <citation type="submission" date="2020-02" db="EMBL/GenBank/DDBJ databases">
        <authorList>
            <person name="Ferguson B K."/>
        </authorList>
    </citation>
    <scope>NUCLEOTIDE SEQUENCE [LARGE SCALE GENOMIC DNA]</scope>
</reference>